<dbReference type="RefSeq" id="WP_317491582.1">
    <property type="nucleotide sequence ID" value="NZ_CP136051.1"/>
</dbReference>
<evidence type="ECO:0000313" key="9">
    <source>
        <dbReference type="Proteomes" id="UP001302349"/>
    </source>
</evidence>
<keyword evidence="4 7" id="KW-0812">Transmembrane</keyword>
<evidence type="ECO:0000256" key="4">
    <source>
        <dbReference type="ARBA" id="ARBA00022692"/>
    </source>
</evidence>
<reference evidence="8 9" key="1">
    <citation type="journal article" date="2023" name="Microbiol. Resour. Announc.">
        <title>Complete Genome Sequence of Imperialibacter roseus strain P4T.</title>
        <authorList>
            <person name="Tizabi D.R."/>
            <person name="Bachvaroff T."/>
            <person name="Hill R.T."/>
        </authorList>
    </citation>
    <scope>NUCLEOTIDE SEQUENCE [LARGE SCALE GENOMIC DNA]</scope>
    <source>
        <strain evidence="8 9">P4T</strain>
    </source>
</reference>
<dbReference type="Proteomes" id="UP001302349">
    <property type="component" value="Chromosome"/>
</dbReference>
<feature type="transmembrane region" description="Helical" evidence="7">
    <location>
        <begin position="87"/>
        <end position="112"/>
    </location>
</feature>
<keyword evidence="9" id="KW-1185">Reference proteome</keyword>
<evidence type="ECO:0000256" key="3">
    <source>
        <dbReference type="ARBA" id="ARBA00022475"/>
    </source>
</evidence>
<evidence type="ECO:0000313" key="8">
    <source>
        <dbReference type="EMBL" id="WOK08953.1"/>
    </source>
</evidence>
<comment type="similarity">
    <text evidence="2">Belongs to the UPF0719 family.</text>
</comment>
<dbReference type="EMBL" id="CP136051">
    <property type="protein sequence ID" value="WOK08953.1"/>
    <property type="molecule type" value="Genomic_DNA"/>
</dbReference>
<comment type="subcellular location">
    <subcellularLocation>
        <location evidence="1">Cell membrane</location>
        <topology evidence="1">Multi-pass membrane protein</topology>
    </subcellularLocation>
</comment>
<keyword evidence="3" id="KW-1003">Cell membrane</keyword>
<evidence type="ECO:0000256" key="2">
    <source>
        <dbReference type="ARBA" id="ARBA00005779"/>
    </source>
</evidence>
<evidence type="ECO:0000256" key="1">
    <source>
        <dbReference type="ARBA" id="ARBA00004651"/>
    </source>
</evidence>
<dbReference type="Pfam" id="PF03994">
    <property type="entry name" value="DUF350"/>
    <property type="match status" value="1"/>
</dbReference>
<feature type="transmembrane region" description="Helical" evidence="7">
    <location>
        <begin position="6"/>
        <end position="26"/>
    </location>
</feature>
<dbReference type="InterPro" id="IPR007140">
    <property type="entry name" value="DUF350"/>
</dbReference>
<organism evidence="8 9">
    <name type="scientific">Imperialibacter roseus</name>
    <dbReference type="NCBI Taxonomy" id="1324217"/>
    <lineage>
        <taxon>Bacteria</taxon>
        <taxon>Pseudomonadati</taxon>
        <taxon>Bacteroidota</taxon>
        <taxon>Cytophagia</taxon>
        <taxon>Cytophagales</taxon>
        <taxon>Flammeovirgaceae</taxon>
        <taxon>Imperialibacter</taxon>
    </lineage>
</organism>
<proteinExistence type="inferred from homology"/>
<gene>
    <name evidence="8" type="ORF">RT717_09935</name>
</gene>
<evidence type="ECO:0000256" key="6">
    <source>
        <dbReference type="ARBA" id="ARBA00023136"/>
    </source>
</evidence>
<sequence>MNYNIAILGLIEIVSAVTIGIFILAITYKILQWVGRRYYKISESNLAYSIFTASIMFSVGFMINEVIQPLISSFRLLNQDAASYVLALRYIGQGAVYIAIAYCASIVIALLSTSLYARLTPIDEFEEIRKNNVGIAIIIGSIIITLTLLTKSGVGLLIESIIPYPQLPPK</sequence>
<evidence type="ECO:0000256" key="7">
    <source>
        <dbReference type="SAM" id="Phobius"/>
    </source>
</evidence>
<accession>A0ABZ0IV77</accession>
<evidence type="ECO:0000256" key="5">
    <source>
        <dbReference type="ARBA" id="ARBA00022989"/>
    </source>
</evidence>
<protein>
    <submittedName>
        <fullName evidence="8">DUF350 domain-containing protein</fullName>
    </submittedName>
</protein>
<keyword evidence="5 7" id="KW-1133">Transmembrane helix</keyword>
<feature type="transmembrane region" description="Helical" evidence="7">
    <location>
        <begin position="133"/>
        <end position="158"/>
    </location>
</feature>
<name>A0ABZ0IV77_9BACT</name>
<keyword evidence="6 7" id="KW-0472">Membrane</keyword>
<feature type="transmembrane region" description="Helical" evidence="7">
    <location>
        <begin position="46"/>
        <end position="67"/>
    </location>
</feature>